<sequence>MAFLRGHSGQRATTLNKERIPLHQIGDSDDLGFDIAPRQGETPDARFDSLKNSTFRVKLKRIT</sequence>
<gene>
    <name evidence="1" type="ORF">M513_12925</name>
</gene>
<keyword evidence="2" id="KW-1185">Reference proteome</keyword>
<dbReference type="AlphaFoldDB" id="A0A085LMJ8"/>
<dbReference type="Proteomes" id="UP000030764">
    <property type="component" value="Unassembled WGS sequence"/>
</dbReference>
<organism evidence="1 2">
    <name type="scientific">Trichuris suis</name>
    <name type="common">pig whipworm</name>
    <dbReference type="NCBI Taxonomy" id="68888"/>
    <lineage>
        <taxon>Eukaryota</taxon>
        <taxon>Metazoa</taxon>
        <taxon>Ecdysozoa</taxon>
        <taxon>Nematoda</taxon>
        <taxon>Enoplea</taxon>
        <taxon>Dorylaimia</taxon>
        <taxon>Trichinellida</taxon>
        <taxon>Trichuridae</taxon>
        <taxon>Trichuris</taxon>
    </lineage>
</organism>
<name>A0A085LMJ8_9BILA</name>
<protein>
    <submittedName>
        <fullName evidence="1">Uncharacterized protein</fullName>
    </submittedName>
</protein>
<dbReference type="EMBL" id="KL363387">
    <property type="protein sequence ID" value="KFD46194.1"/>
    <property type="molecule type" value="Genomic_DNA"/>
</dbReference>
<evidence type="ECO:0000313" key="1">
    <source>
        <dbReference type="EMBL" id="KFD46194.1"/>
    </source>
</evidence>
<proteinExistence type="predicted"/>
<evidence type="ECO:0000313" key="2">
    <source>
        <dbReference type="Proteomes" id="UP000030764"/>
    </source>
</evidence>
<accession>A0A085LMJ8</accession>
<reference evidence="1 2" key="1">
    <citation type="journal article" date="2014" name="Nat. Genet.">
        <title>Genome and transcriptome of the porcine whipworm Trichuris suis.</title>
        <authorList>
            <person name="Jex A.R."/>
            <person name="Nejsum P."/>
            <person name="Schwarz E.M."/>
            <person name="Hu L."/>
            <person name="Young N.D."/>
            <person name="Hall R.S."/>
            <person name="Korhonen P.K."/>
            <person name="Liao S."/>
            <person name="Thamsborg S."/>
            <person name="Xia J."/>
            <person name="Xu P."/>
            <person name="Wang S."/>
            <person name="Scheerlinck J.P."/>
            <person name="Hofmann A."/>
            <person name="Sternberg P.W."/>
            <person name="Wang J."/>
            <person name="Gasser R.B."/>
        </authorList>
    </citation>
    <scope>NUCLEOTIDE SEQUENCE [LARGE SCALE GENOMIC DNA]</scope>
    <source>
        <strain evidence="1">DCEP-RM93M</strain>
    </source>
</reference>